<dbReference type="EMBL" id="JACHLI010000004">
    <property type="protein sequence ID" value="MBB4862549.1"/>
    <property type="molecule type" value="Genomic_DNA"/>
</dbReference>
<dbReference type="InterPro" id="IPR042104">
    <property type="entry name" value="PKS_dehydratase_sf"/>
</dbReference>
<dbReference type="InterPro" id="IPR013968">
    <property type="entry name" value="PKS_KR"/>
</dbReference>
<dbReference type="PROSITE" id="PS52004">
    <property type="entry name" value="KS3_2"/>
    <property type="match status" value="1"/>
</dbReference>
<dbReference type="InterPro" id="IPR014030">
    <property type="entry name" value="Ketoacyl_synth_N"/>
</dbReference>
<dbReference type="Pfam" id="PF22621">
    <property type="entry name" value="CurL-like_PKS_C"/>
    <property type="match status" value="1"/>
</dbReference>
<dbReference type="SMART" id="SM00826">
    <property type="entry name" value="PKS_DH"/>
    <property type="match status" value="1"/>
</dbReference>
<dbReference type="GO" id="GO:0004315">
    <property type="term" value="F:3-oxoacyl-[acyl-carrier-protein] synthase activity"/>
    <property type="evidence" value="ECO:0007669"/>
    <property type="project" value="InterPro"/>
</dbReference>
<dbReference type="Pfam" id="PF00109">
    <property type="entry name" value="ketoacyl-synt"/>
    <property type="match status" value="1"/>
</dbReference>
<dbReference type="PANTHER" id="PTHR43775:SF37">
    <property type="entry name" value="SI:DKEY-61P9.11"/>
    <property type="match status" value="1"/>
</dbReference>
<proteinExistence type="inferred from homology"/>
<reference evidence="10 11" key="1">
    <citation type="submission" date="2020-08" db="EMBL/GenBank/DDBJ databases">
        <title>Functional genomics of gut bacteria from endangered species of beetles.</title>
        <authorList>
            <person name="Carlos-Shanley C."/>
        </authorList>
    </citation>
    <scope>NUCLEOTIDE SEQUENCE [LARGE SCALE GENOMIC DNA]</scope>
    <source>
        <strain evidence="10 11">S00179</strain>
    </source>
</reference>
<dbReference type="UniPathway" id="UPA00094"/>
<sequence>MYKDVQRLSCLPGGKVAIIGSACRFPGQSDSPELFFEQLLAGRTCVGPIPEARWAVEKFSNTREAAGKSYVTQGHFLEGYDFRTFDADFFRLSPREVEFLDPQQRLLLELAWEAMESAGLDVEALAGSRTGVFVGGFTVDHLLNQFGVGARDEIGSHSAAGATLTMLSNRISYAFDFCGPSLSIDTACSSSLVALAQGVTAIAAGQCEMALIGGANFMLRPEYSIAMSKGRFLAKDGRSKSFDARADGYGRGEGGGIVILKDYAAALRDGDDILAIIEGAGVNQDGRTSGITVPNPQAQRALMEDVLAASGCSADDVDYIEAHGTGTPVGDPRETSAIAQVYGRDGHCVVGSVKANIGHLEAAAGVASVIKSLMMLRHNQVPPVAALEQVNPNIPAEVSLPREVLPLGDPQQVRRIAINSFGYGGTNAHAILASAPAAATPAAAAQASEGECWLPLSARDGQALRERAGQLAQFLEGDSSACLNDVLFTLGHRRTHLDHRLLVRGHTRSELAQALRQAAQGEDSPALVQGRRPFNSDGRVAFVYTGMGPQWWAMGRELLRDSAVFRQTLEQADAAFTRIAGWSILEEMQRDEMHSQIKRTEFAQPANLMIQMGLTAMLKAEGLVADAVIGHSVGEVASGWASGMLSLEDALLVSRERSRIQALTAGTGGMLALGLAVEEAAELLAPYAEQVSFAAINSPAAVTLAGDRPALERIRLEAEARGVFARALDVEVPYHSPLMEPLKPLLREALATLQPQAPQLDLYSTVSGGRLGQEAGARRFDAEYWCDNVRNPVFFADAIGAMVDDGYSLFVEIGPHPVLRRSLEEIGTARGVELRTVATLWMNKPESPAIARACADIYTQGGLVDWALRTPQGRQVDLPAYPWQRQLLWRESHDQLRDRLQVQSAPLNADGEPADLNLQRLNYLFDHVVDGTPLMPAAGFLEALCEEGRRLWPTSQGLSLREVRIHQPLILDHARALRLGVEVDAMSQRARLFSRSNNESGAPLLHAEASLFPAAGLALAPRLPVVEGEAVDVLDLYAGLSRRSLQYGPAFQPIHALRRDRGAGLAEAHLQRPRTAGEAAGAYVLHPSLLDGCFQVALTLLSETDGAYLPVSMQALDVQASLPETIVCRASLASRSSAQIVCDFELLDTQGNLLVRIDGLLCLALNGGVRGDTYPAGDYQRQWQPLPAEQALAARPQQLLLVADRADALAETLVGLARNQGLAVEFCQWSQVAEHPCLGQVDRVIGLSLAGCGGDEDVTAEQTLAHMLVAVQALAAQGRAIPLRMLTRHAHALHDNEPVVPAQTAIAGFMRVVRNECANLQQTSIDIAEMGEAVIIPALVAAVFDEAMAERWVDEIALRDGQRYGARLIESGTLQSAGQVQAMASLPLELLRRGNAYEARMIGSAALAEDAYEIEVERLALDMGGDEQHPVGLVGTVLRAGRLASRFAVGERVVGLAPQRIASVLQLSEREALLEPAPSGRISPLGVTVEARVAQLARHCVALPGSRAMVVRGLLGDALSRRLEAAGMQVERVSADLADWSRAAGDGGFQLMAGPLPQWSRLTGFFPLAAGGQLIDLGRDPAPLVVPTRCKGLLRLCSNLDELLGDAQYRQALWETLAPLPQAPVFGFADLLGEEGPALGMADWVELEVQGDPRLFPAIAADRPSLRHDGVYLLSGGFGGLGGAVARWLAEHGAGHIALIGRRGEATPGARELLAELHDLGAEATALAVDVADAGAVSALVAGLHRPERPLCGIYHAAGVLEDHLLAQMTPQQLRQVMQPKAQGAWALHRAVEEQGIELEQFVLFSSIASLVGNSRQGNYCAANGFLEGLADERRRQGKAALSVNFGAIAGVGMLESDVRIGQHLTQIGLPPLAVPMALRGLGRALVRGLRHVAISEAAAWDRWAAYESVGGTCATFAELVAACRAAQGRDGSLVEQLHAALRELPESEALPILRELISAVVASALKTSPERLSSDQTFDSLGMDSLMSTEIKLQLEQKLGVVFSVMELMGITTIAKLAERALLLIQTSA</sequence>
<dbReference type="SUPFAM" id="SSF52151">
    <property type="entry name" value="FabD/lysophospholipase-like"/>
    <property type="match status" value="1"/>
</dbReference>
<feature type="domain" description="Ketosynthase family 3 (KS3)" evidence="8">
    <location>
        <begin position="13"/>
        <end position="434"/>
    </location>
</feature>
<dbReference type="InterPro" id="IPR016036">
    <property type="entry name" value="Malonyl_transacylase_ACP-bd"/>
</dbReference>
<evidence type="ECO:0000256" key="4">
    <source>
        <dbReference type="ARBA" id="ARBA00022553"/>
    </source>
</evidence>
<dbReference type="GO" id="GO:0031177">
    <property type="term" value="F:phosphopantetheine binding"/>
    <property type="evidence" value="ECO:0007669"/>
    <property type="project" value="InterPro"/>
</dbReference>
<dbReference type="InterPro" id="IPR049551">
    <property type="entry name" value="PKS_DH_C"/>
</dbReference>
<feature type="active site" description="Proton acceptor; for dehydratase activity" evidence="6">
    <location>
        <position position="927"/>
    </location>
</feature>
<dbReference type="SUPFAM" id="SSF51735">
    <property type="entry name" value="NAD(P)-binding Rossmann-fold domains"/>
    <property type="match status" value="2"/>
</dbReference>
<evidence type="ECO:0000256" key="5">
    <source>
        <dbReference type="ARBA" id="ARBA00022679"/>
    </source>
</evidence>
<dbReference type="Gene3D" id="3.40.366.10">
    <property type="entry name" value="Malonyl-Coenzyme A Acyl Carrier Protein, domain 2"/>
    <property type="match status" value="1"/>
</dbReference>
<feature type="domain" description="Carrier" evidence="7">
    <location>
        <begin position="1952"/>
        <end position="2026"/>
    </location>
</feature>
<dbReference type="InterPro" id="IPR020807">
    <property type="entry name" value="PKS_DH"/>
</dbReference>
<feature type="domain" description="PKS/mFAS DH" evidence="9">
    <location>
        <begin position="893"/>
        <end position="1171"/>
    </location>
</feature>
<dbReference type="Gene3D" id="3.30.70.3290">
    <property type="match status" value="1"/>
</dbReference>
<evidence type="ECO:0000256" key="6">
    <source>
        <dbReference type="PROSITE-ProRule" id="PRU01363"/>
    </source>
</evidence>
<evidence type="ECO:0000313" key="11">
    <source>
        <dbReference type="Proteomes" id="UP000566995"/>
    </source>
</evidence>
<gene>
    <name evidence="10" type="ORF">HNP46_001393</name>
</gene>
<dbReference type="PROSITE" id="PS50075">
    <property type="entry name" value="CARRIER"/>
    <property type="match status" value="1"/>
</dbReference>
<dbReference type="InterPro" id="IPR009081">
    <property type="entry name" value="PP-bd_ACP"/>
</dbReference>
<dbReference type="SMART" id="SM00825">
    <property type="entry name" value="PKS_KS"/>
    <property type="match status" value="1"/>
</dbReference>
<dbReference type="InterPro" id="IPR049900">
    <property type="entry name" value="PKS_mFAS_DH"/>
</dbReference>
<dbReference type="CDD" id="cd00833">
    <property type="entry name" value="PKS"/>
    <property type="match status" value="1"/>
</dbReference>
<dbReference type="SUPFAM" id="SSF55048">
    <property type="entry name" value="Probable ACP-binding domain of malonyl-CoA ACP transacylase"/>
    <property type="match status" value="1"/>
</dbReference>
<feature type="active site" description="Proton donor; for dehydratase activity" evidence="6">
    <location>
        <position position="1091"/>
    </location>
</feature>
<evidence type="ECO:0000313" key="10">
    <source>
        <dbReference type="EMBL" id="MBB4862549.1"/>
    </source>
</evidence>
<dbReference type="InterPro" id="IPR049552">
    <property type="entry name" value="PKS_DH_N"/>
</dbReference>
<dbReference type="InterPro" id="IPR014043">
    <property type="entry name" value="Acyl_transferase_dom"/>
</dbReference>
<dbReference type="SUPFAM" id="SSF47336">
    <property type="entry name" value="ACP-like"/>
    <property type="match status" value="1"/>
</dbReference>
<dbReference type="Pfam" id="PF00550">
    <property type="entry name" value="PP-binding"/>
    <property type="match status" value="1"/>
</dbReference>
<dbReference type="PROSITE" id="PS00606">
    <property type="entry name" value="KS3_1"/>
    <property type="match status" value="1"/>
</dbReference>
<evidence type="ECO:0000259" key="7">
    <source>
        <dbReference type="PROSITE" id="PS50075"/>
    </source>
</evidence>
<keyword evidence="5 10" id="KW-0808">Transferase</keyword>
<comment type="pathway">
    <text evidence="1">Lipid metabolism; fatty acid biosynthesis.</text>
</comment>
<evidence type="ECO:0000259" key="8">
    <source>
        <dbReference type="PROSITE" id="PS52004"/>
    </source>
</evidence>
<dbReference type="InterPro" id="IPR014031">
    <property type="entry name" value="Ketoacyl_synth_C"/>
</dbReference>
<dbReference type="Pfam" id="PF02801">
    <property type="entry name" value="Ketoacyl-synt_C"/>
    <property type="match status" value="1"/>
</dbReference>
<dbReference type="SMART" id="SM00822">
    <property type="entry name" value="PKS_KR"/>
    <property type="match status" value="1"/>
</dbReference>
<evidence type="ECO:0000256" key="2">
    <source>
        <dbReference type="ARBA" id="ARBA00006484"/>
    </source>
</evidence>
<dbReference type="SMART" id="SM00823">
    <property type="entry name" value="PKS_PP"/>
    <property type="match status" value="1"/>
</dbReference>
<dbReference type="SMART" id="SM00827">
    <property type="entry name" value="PKS_AT"/>
    <property type="match status" value="1"/>
</dbReference>
<dbReference type="InterPro" id="IPR018201">
    <property type="entry name" value="Ketoacyl_synth_AS"/>
</dbReference>
<dbReference type="Pfam" id="PF21089">
    <property type="entry name" value="PKS_DH_N"/>
    <property type="match status" value="1"/>
</dbReference>
<dbReference type="InterPro" id="IPR020841">
    <property type="entry name" value="PKS_Beta-ketoAc_synthase_dom"/>
</dbReference>
<dbReference type="InterPro" id="IPR016035">
    <property type="entry name" value="Acyl_Trfase/lysoPLipase"/>
</dbReference>
<dbReference type="PROSITE" id="PS52019">
    <property type="entry name" value="PKS_MFAS_DH"/>
    <property type="match status" value="1"/>
</dbReference>
<dbReference type="InterPro" id="IPR016039">
    <property type="entry name" value="Thiolase-like"/>
</dbReference>
<evidence type="ECO:0000256" key="3">
    <source>
        <dbReference type="ARBA" id="ARBA00022450"/>
    </source>
</evidence>
<dbReference type="InterPro" id="IPR050091">
    <property type="entry name" value="PKS_NRPS_Biosynth_Enz"/>
</dbReference>
<dbReference type="InterPro" id="IPR001227">
    <property type="entry name" value="Ac_transferase_dom_sf"/>
</dbReference>
<dbReference type="Proteomes" id="UP000566995">
    <property type="component" value="Unassembled WGS sequence"/>
</dbReference>
<keyword evidence="4" id="KW-0597">Phosphoprotein</keyword>
<dbReference type="Gene3D" id="1.10.1200.10">
    <property type="entry name" value="ACP-like"/>
    <property type="match status" value="1"/>
</dbReference>
<evidence type="ECO:0000256" key="1">
    <source>
        <dbReference type="ARBA" id="ARBA00005194"/>
    </source>
</evidence>
<comment type="caution">
    <text evidence="10">The sequence shown here is derived from an EMBL/GenBank/DDBJ whole genome shotgun (WGS) entry which is preliminary data.</text>
</comment>
<dbReference type="InterPro" id="IPR057326">
    <property type="entry name" value="KR_dom"/>
</dbReference>
<dbReference type="Gene3D" id="3.10.129.110">
    <property type="entry name" value="Polyketide synthase dehydratase"/>
    <property type="match status" value="1"/>
</dbReference>
<organism evidence="10 11">
    <name type="scientific">Pseudomonas nitroreducens</name>
    <dbReference type="NCBI Taxonomy" id="46680"/>
    <lineage>
        <taxon>Bacteria</taxon>
        <taxon>Pseudomonadati</taxon>
        <taxon>Pseudomonadota</taxon>
        <taxon>Gammaproteobacteria</taxon>
        <taxon>Pseudomonadales</taxon>
        <taxon>Pseudomonadaceae</taxon>
        <taxon>Pseudomonas</taxon>
    </lineage>
</organism>
<dbReference type="Pfam" id="PF08659">
    <property type="entry name" value="KR"/>
    <property type="match status" value="1"/>
</dbReference>
<comment type="similarity">
    <text evidence="2">Belongs to the short-chain dehydrogenases/reductases (SDR) family.</text>
</comment>
<evidence type="ECO:0000259" key="9">
    <source>
        <dbReference type="PROSITE" id="PS52019"/>
    </source>
</evidence>
<dbReference type="GO" id="GO:0004312">
    <property type="term" value="F:fatty acid synthase activity"/>
    <property type="evidence" value="ECO:0007669"/>
    <property type="project" value="TreeGrafter"/>
</dbReference>
<dbReference type="GO" id="GO:0006633">
    <property type="term" value="P:fatty acid biosynthetic process"/>
    <property type="evidence" value="ECO:0007669"/>
    <property type="project" value="UniProtKB-UniPathway"/>
</dbReference>
<dbReference type="InterPro" id="IPR020806">
    <property type="entry name" value="PKS_PP-bd"/>
</dbReference>
<dbReference type="PANTHER" id="PTHR43775">
    <property type="entry name" value="FATTY ACID SYNTHASE"/>
    <property type="match status" value="1"/>
</dbReference>
<dbReference type="InterPro" id="IPR036291">
    <property type="entry name" value="NAD(P)-bd_dom_sf"/>
</dbReference>
<name>A0A7W7P0E1_PSENT</name>
<keyword evidence="3" id="KW-0596">Phosphopantetheine</keyword>
<dbReference type="Gene3D" id="3.40.50.720">
    <property type="entry name" value="NAD(P)-binding Rossmann-like Domain"/>
    <property type="match status" value="2"/>
</dbReference>
<dbReference type="Pfam" id="PF14765">
    <property type="entry name" value="PS-DH"/>
    <property type="match status" value="1"/>
</dbReference>
<dbReference type="Gene3D" id="3.40.47.10">
    <property type="match status" value="1"/>
</dbReference>
<dbReference type="InterPro" id="IPR036736">
    <property type="entry name" value="ACP-like_sf"/>
</dbReference>
<dbReference type="Pfam" id="PF00698">
    <property type="entry name" value="Acyl_transf_1"/>
    <property type="match status" value="1"/>
</dbReference>
<dbReference type="SUPFAM" id="SSF53901">
    <property type="entry name" value="Thiolase-like"/>
    <property type="match status" value="1"/>
</dbReference>
<dbReference type="RefSeq" id="WP_184587112.1">
    <property type="nucleotide sequence ID" value="NZ_JACHLI010000004.1"/>
</dbReference>
<protein>
    <submittedName>
        <fullName evidence="10">Acyl transferase domain-containing protein/NAD(P)-dependent dehydrogenase (Short-subunit alcohol dehydrogenase family)/acyl carrier protein</fullName>
    </submittedName>
</protein>
<feature type="region of interest" description="N-terminal hotdog fold" evidence="6">
    <location>
        <begin position="893"/>
        <end position="1018"/>
    </location>
</feature>
<accession>A0A7W7P0E1</accession>
<feature type="region of interest" description="C-terminal hotdog fold" evidence="6">
    <location>
        <begin position="1028"/>
        <end position="1171"/>
    </location>
</feature>